<protein>
    <recommendedName>
        <fullName evidence="3">DUF1657 domain-containing protein</fullName>
    </recommendedName>
</protein>
<proteinExistence type="predicted"/>
<sequence length="32" mass="3878">MYQNAAQQTQEILQNIEPIIQQMEQEEPQYIQ</sequence>
<evidence type="ECO:0000313" key="2">
    <source>
        <dbReference type="Proteomes" id="UP000270219"/>
    </source>
</evidence>
<comment type="caution">
    <text evidence="1">The sequence shown here is derived from an EMBL/GenBank/DDBJ whole genome shotgun (WGS) entry which is preliminary data.</text>
</comment>
<dbReference type="EMBL" id="RCHR01000004">
    <property type="protein sequence ID" value="RLL43997.1"/>
    <property type="molecule type" value="Genomic_DNA"/>
</dbReference>
<gene>
    <name evidence="1" type="ORF">D8M04_13725</name>
</gene>
<reference evidence="1 2" key="1">
    <citation type="submission" date="2018-10" db="EMBL/GenBank/DDBJ databases">
        <title>Oceanobacillus sp. YLB-02 draft genome.</title>
        <authorList>
            <person name="Yu L."/>
        </authorList>
    </citation>
    <scope>NUCLEOTIDE SEQUENCE [LARGE SCALE GENOMIC DNA]</scope>
    <source>
        <strain evidence="1 2">YLB-02</strain>
    </source>
</reference>
<organism evidence="1 2">
    <name type="scientific">Oceanobacillus piezotolerans</name>
    <dbReference type="NCBI Taxonomy" id="2448030"/>
    <lineage>
        <taxon>Bacteria</taxon>
        <taxon>Bacillati</taxon>
        <taxon>Bacillota</taxon>
        <taxon>Bacilli</taxon>
        <taxon>Bacillales</taxon>
        <taxon>Bacillaceae</taxon>
        <taxon>Oceanobacillus</taxon>
    </lineage>
</organism>
<keyword evidence="2" id="KW-1185">Reference proteome</keyword>
<dbReference type="AlphaFoldDB" id="A0A498D9Y0"/>
<evidence type="ECO:0000313" key="1">
    <source>
        <dbReference type="EMBL" id="RLL43997.1"/>
    </source>
</evidence>
<dbReference type="Proteomes" id="UP000270219">
    <property type="component" value="Unassembled WGS sequence"/>
</dbReference>
<name>A0A498D9Y0_9BACI</name>
<evidence type="ECO:0008006" key="3">
    <source>
        <dbReference type="Google" id="ProtNLM"/>
    </source>
</evidence>
<accession>A0A498D9Y0</accession>